<gene>
    <name evidence="1" type="ORF">ENR15_20255</name>
</gene>
<dbReference type="PANTHER" id="PTHR46922">
    <property type="entry name" value="DHHA1 DOMAIN PROTEIN"/>
    <property type="match status" value="1"/>
</dbReference>
<dbReference type="PANTHER" id="PTHR46922:SF4">
    <property type="entry name" value="DHHA1 DOMAIN PROTEIN"/>
    <property type="match status" value="1"/>
</dbReference>
<proteinExistence type="predicted"/>
<reference evidence="1" key="1">
    <citation type="journal article" date="2020" name="mSystems">
        <title>Genome- and Community-Level Interaction Insights into Carbon Utilization and Element Cycling Functions of Hydrothermarchaeota in Hydrothermal Sediment.</title>
        <authorList>
            <person name="Zhou Z."/>
            <person name="Liu Y."/>
            <person name="Xu W."/>
            <person name="Pan J."/>
            <person name="Luo Z.H."/>
            <person name="Li M."/>
        </authorList>
    </citation>
    <scope>NUCLEOTIDE SEQUENCE [LARGE SCALE GENOMIC DNA]</scope>
    <source>
        <strain evidence="1">SpSt-374</strain>
    </source>
</reference>
<dbReference type="AlphaFoldDB" id="A0A7C4A003"/>
<evidence type="ECO:0000313" key="1">
    <source>
        <dbReference type="EMBL" id="HGG02907.1"/>
    </source>
</evidence>
<protein>
    <recommendedName>
        <fullName evidence="2">Phosphohydrolase</fullName>
    </recommendedName>
</protein>
<sequence length="260" mass="29772">MQPTYILYHGNCYDGFGAAWAAWKALGDKAQYIGVNYGEPQPEIPDNAAVFIVDFSYPRDVLLQLRERSSSLLVLDHHKTAQEDLRGLDFAVFDMQKSGAMLAWEFWHPDEPIPDLISYIQDRDLWQFELPESREVFVALTSYPMEFEIWDSLDVGFLKTEGEPILRFQQQTVRSICRNAFYRDIGGYTVPVVNATAFFSDVAHELCCRYPEALFTAYYYDRKDGKRQWGLRSEGDFDVSVVAKKMGGGGHRNAAGFVEE</sequence>
<name>A0A7C4A003_9CYAN</name>
<comment type="caution">
    <text evidence="1">The sequence shown here is derived from an EMBL/GenBank/DDBJ whole genome shotgun (WGS) entry which is preliminary data.</text>
</comment>
<dbReference type="EMBL" id="DSPX01000201">
    <property type="protein sequence ID" value="HGG02907.1"/>
    <property type="molecule type" value="Genomic_DNA"/>
</dbReference>
<evidence type="ECO:0008006" key="2">
    <source>
        <dbReference type="Google" id="ProtNLM"/>
    </source>
</evidence>
<dbReference type="InterPro" id="IPR038763">
    <property type="entry name" value="DHH_sf"/>
</dbReference>
<accession>A0A7C4A003</accession>
<dbReference type="Gene3D" id="3.10.310.30">
    <property type="match status" value="1"/>
</dbReference>
<organism evidence="1">
    <name type="scientific">Planktothricoides sp. SpSt-374</name>
    <dbReference type="NCBI Taxonomy" id="2282167"/>
    <lineage>
        <taxon>Bacteria</taxon>
        <taxon>Bacillati</taxon>
        <taxon>Cyanobacteriota</taxon>
        <taxon>Cyanophyceae</taxon>
        <taxon>Oscillatoriophycideae</taxon>
        <taxon>Oscillatoriales</taxon>
        <taxon>Oscillatoriaceae</taxon>
        <taxon>Planktothricoides</taxon>
    </lineage>
</organism>
<dbReference type="SUPFAM" id="SSF64182">
    <property type="entry name" value="DHH phosphoesterases"/>
    <property type="match status" value="1"/>
</dbReference>